<dbReference type="InterPro" id="IPR007795">
    <property type="entry name" value="T7SS_EccB"/>
</dbReference>
<dbReference type="Proteomes" id="UP000326711">
    <property type="component" value="Chromosome"/>
</dbReference>
<dbReference type="EMBL" id="CP045032">
    <property type="protein sequence ID" value="QFQ03076.1"/>
    <property type="molecule type" value="Genomic_DNA"/>
</dbReference>
<keyword evidence="1" id="KW-1133">Transmembrane helix</keyword>
<dbReference type="Pfam" id="PF05108">
    <property type="entry name" value="T7SS_ESX1_EccB"/>
    <property type="match status" value="2"/>
</dbReference>
<evidence type="ECO:0000256" key="1">
    <source>
        <dbReference type="SAM" id="Phobius"/>
    </source>
</evidence>
<gene>
    <name evidence="2" type="primary">eccB1</name>
    <name evidence="2" type="ORF">CUROG_08640</name>
</gene>
<evidence type="ECO:0000313" key="2">
    <source>
        <dbReference type="EMBL" id="QFQ03076.1"/>
    </source>
</evidence>
<dbReference type="PANTHER" id="PTHR40765">
    <property type="entry name" value="ESX-2 SECRETION SYSTEM ATPASE ECCB2"/>
    <property type="match status" value="1"/>
</dbReference>
<dbReference type="KEGG" id="cuo:CUROG_08640"/>
<protein>
    <submittedName>
        <fullName evidence="2">ESX-1 secretion system protein eccB1</fullName>
    </submittedName>
</protein>
<dbReference type="Gene3D" id="3.30.2390.20">
    <property type="entry name" value="Type VII secretion system EccB, repeat 1 domain"/>
    <property type="match status" value="1"/>
</dbReference>
<keyword evidence="1" id="KW-0472">Membrane</keyword>
<reference evidence="3" key="1">
    <citation type="submission" date="2019-10" db="EMBL/GenBank/DDBJ databases">
        <title>Complete genome sequence of Corynebacterium urogenitalis DSM 108747, isolated from the genital tract of a cow.</title>
        <authorList>
            <person name="Ruckert C."/>
            <person name="Ballas P."/>
            <person name="Wagener K."/>
            <person name="Drillich M."/>
            <person name="Kaempfer P."/>
            <person name="Busse H.-J."/>
            <person name="Ehling-Schulz M."/>
        </authorList>
    </citation>
    <scope>NUCLEOTIDE SEQUENCE [LARGE SCALE GENOMIC DNA]</scope>
    <source>
        <strain evidence="3">LMM 1652</strain>
    </source>
</reference>
<dbReference type="InterPro" id="IPR044857">
    <property type="entry name" value="T7SS_EccB_R1"/>
</dbReference>
<dbReference type="AlphaFoldDB" id="A0A5J6Z7Y9"/>
<dbReference type="GO" id="GO:0005576">
    <property type="term" value="C:extracellular region"/>
    <property type="evidence" value="ECO:0007669"/>
    <property type="project" value="TreeGrafter"/>
</dbReference>
<name>A0A5J6Z7Y9_9CORY</name>
<evidence type="ECO:0000313" key="3">
    <source>
        <dbReference type="Proteomes" id="UP000326711"/>
    </source>
</evidence>
<dbReference type="NCBIfam" id="TIGR03919">
    <property type="entry name" value="T7SS_EccB"/>
    <property type="match status" value="1"/>
</dbReference>
<dbReference type="OrthoDB" id="3847604at2"/>
<keyword evidence="3" id="KW-1185">Reference proteome</keyword>
<sequence>MRTTGIQVSGYGFLLRRLELALVIGDARMAHDPLRSQRRAIFVGVLVSLLIAGGAVMLGLLRPQPSIGDADLVADETGTLHVRLEDTFHPITNVASARLVLRQPAEVQQSTAEQLAEFPHGDPMGIAVVPGLVEAPQSSFIYCEPGVIVAAPETREHPQVMLVAPSGTWMVLGNKRYLIDATAPRALGAPSLNVSDDLVGLLERQPDVRMPQGKTGLPAPFDVAGRVLLAGDRAFMSAPGGVAELRGPQRQLAEALSPHVPIHVSLAEAVAQPGVEVLPGVPREPAEWGAPETLCVGDTGIEEPRGMALPGLVGSAYVPGTPAYDGPHYIGPRGTAALVTERGFGLVSESGLRFDVGSEAELRALGFGNPAHAPWRVLSMLPDAGLLSEANARTTNATISTTHTRTATEAGTT</sequence>
<keyword evidence="1" id="KW-0812">Transmembrane</keyword>
<dbReference type="RefSeq" id="WP_151903362.1">
    <property type="nucleotide sequence ID" value="NZ_CP045032.1"/>
</dbReference>
<feature type="transmembrane region" description="Helical" evidence="1">
    <location>
        <begin position="40"/>
        <end position="61"/>
    </location>
</feature>
<accession>A0A5J6Z7Y9</accession>
<organism evidence="2 3">
    <name type="scientific">Corynebacterium urogenitale</name>
    <dbReference type="NCBI Taxonomy" id="2487892"/>
    <lineage>
        <taxon>Bacteria</taxon>
        <taxon>Bacillati</taxon>
        <taxon>Actinomycetota</taxon>
        <taxon>Actinomycetes</taxon>
        <taxon>Mycobacteriales</taxon>
        <taxon>Corynebacteriaceae</taxon>
        <taxon>Corynebacterium</taxon>
    </lineage>
</organism>
<dbReference type="PANTHER" id="PTHR40765:SF2">
    <property type="entry name" value="ESX-2 SECRETION SYSTEM ATPASE ECCB2"/>
    <property type="match status" value="1"/>
</dbReference>
<proteinExistence type="predicted"/>